<dbReference type="SUPFAM" id="SSF143990">
    <property type="entry name" value="YbiA-like"/>
    <property type="match status" value="1"/>
</dbReference>
<name>A0A1F7Y0U2_9BACT</name>
<sequence>METILETKPILKFSIPERYKNNPKTYSEKGGNLNIGSQEEDVWVRILSNFAPTPFELDGIRYESVEGFIQSLKEPDFSKQYEIAGMLGREAKKAGRNYKSLISESFSKEEGEGEPVGYVINYQDIQIPYGSEEHYSLIERAIRAKFEQNKKATDALIGENANERRKITHVLKRNDGSIINENPTTSLPAEVFTAILMNIRHKEQMKIWKVRAKRGDITFDLRRFFREELEAGNLDILSLQKLGYETTLISWLKSLTPKGMKYGTAGEEERLKEVQKYAELAGVDDLRAFAKEHGLAK</sequence>
<evidence type="ECO:0000256" key="2">
    <source>
        <dbReference type="ARBA" id="ARBA00000751"/>
    </source>
</evidence>
<organism evidence="3 4">
    <name type="scientific">Candidatus Woesebacteria bacterium RIFCSPHIGHO2_01_FULL_38_26b</name>
    <dbReference type="NCBI Taxonomy" id="1802491"/>
    <lineage>
        <taxon>Bacteria</taxon>
        <taxon>Candidatus Woeseibacteriota</taxon>
    </lineage>
</organism>
<dbReference type="EMBL" id="MGGD01000043">
    <property type="protein sequence ID" value="OGM20135.1"/>
    <property type="molecule type" value="Genomic_DNA"/>
</dbReference>
<proteinExistence type="predicted"/>
<dbReference type="Pfam" id="PF08010">
    <property type="entry name" value="Phage_30_3"/>
    <property type="match status" value="1"/>
</dbReference>
<evidence type="ECO:0000313" key="4">
    <source>
        <dbReference type="Proteomes" id="UP000176741"/>
    </source>
</evidence>
<evidence type="ECO:0000313" key="3">
    <source>
        <dbReference type="EMBL" id="OGM20135.1"/>
    </source>
</evidence>
<evidence type="ECO:0000256" key="1">
    <source>
        <dbReference type="ARBA" id="ARBA00000022"/>
    </source>
</evidence>
<dbReference type="Gene3D" id="1.10.357.40">
    <property type="entry name" value="YbiA-like"/>
    <property type="match status" value="1"/>
</dbReference>
<comment type="catalytic activity">
    <reaction evidence="1">
        <text>5-amino-6-(5-phospho-D-ribosylamino)uracil + H2O = 5,6-diaminouracil + D-ribose 5-phosphate</text>
        <dbReference type="Rhea" id="RHEA:55020"/>
        <dbReference type="ChEBI" id="CHEBI:15377"/>
        <dbReference type="ChEBI" id="CHEBI:46252"/>
        <dbReference type="ChEBI" id="CHEBI:58453"/>
        <dbReference type="ChEBI" id="CHEBI:78346"/>
    </reaction>
</comment>
<dbReference type="InterPro" id="IPR012596">
    <property type="entry name" value="Phage_T4_Y12G"/>
</dbReference>
<gene>
    <name evidence="3" type="ORF">A2771_00520</name>
</gene>
<protein>
    <submittedName>
        <fullName evidence="3">Uncharacterized protein</fullName>
    </submittedName>
</protein>
<comment type="caution">
    <text evidence="3">The sequence shown here is derived from an EMBL/GenBank/DDBJ whole genome shotgun (WGS) entry which is preliminary data.</text>
</comment>
<reference evidence="3 4" key="1">
    <citation type="journal article" date="2016" name="Nat. Commun.">
        <title>Thousands of microbial genomes shed light on interconnected biogeochemical processes in an aquifer system.</title>
        <authorList>
            <person name="Anantharaman K."/>
            <person name="Brown C.T."/>
            <person name="Hug L.A."/>
            <person name="Sharon I."/>
            <person name="Castelle C.J."/>
            <person name="Probst A.J."/>
            <person name="Thomas B.C."/>
            <person name="Singh A."/>
            <person name="Wilkins M.J."/>
            <person name="Karaoz U."/>
            <person name="Brodie E.L."/>
            <person name="Williams K.H."/>
            <person name="Hubbard S.S."/>
            <person name="Banfield J.F."/>
        </authorList>
    </citation>
    <scope>NUCLEOTIDE SEQUENCE [LARGE SCALE GENOMIC DNA]</scope>
</reference>
<dbReference type="Proteomes" id="UP000176741">
    <property type="component" value="Unassembled WGS sequence"/>
</dbReference>
<dbReference type="AlphaFoldDB" id="A0A1F7Y0U2"/>
<dbReference type="CDD" id="cd15457">
    <property type="entry name" value="NADAR"/>
    <property type="match status" value="1"/>
</dbReference>
<dbReference type="InterPro" id="IPR037238">
    <property type="entry name" value="YbiA-like_sf"/>
</dbReference>
<dbReference type="InterPro" id="IPR012816">
    <property type="entry name" value="NADAR"/>
</dbReference>
<accession>A0A1F7Y0U2</accession>
<comment type="catalytic activity">
    <reaction evidence="2">
        <text>2,5-diamino-6-hydroxy-4-(5-phosphoribosylamino)-pyrimidine + H2O = 2,5,6-triamino-4-hydroxypyrimidine + D-ribose 5-phosphate</text>
        <dbReference type="Rhea" id="RHEA:23436"/>
        <dbReference type="ChEBI" id="CHEBI:15377"/>
        <dbReference type="ChEBI" id="CHEBI:58614"/>
        <dbReference type="ChEBI" id="CHEBI:78346"/>
        <dbReference type="ChEBI" id="CHEBI:137796"/>
    </reaction>
</comment>